<evidence type="ECO:0000313" key="8">
    <source>
        <dbReference type="EMBL" id="MCG5445423.1"/>
    </source>
</evidence>
<feature type="transmembrane region" description="Helical" evidence="6">
    <location>
        <begin position="218"/>
        <end position="240"/>
    </location>
</feature>
<evidence type="ECO:0000256" key="1">
    <source>
        <dbReference type="ARBA" id="ARBA00004141"/>
    </source>
</evidence>
<evidence type="ECO:0000313" key="9">
    <source>
        <dbReference type="Proteomes" id="UP001201629"/>
    </source>
</evidence>
<dbReference type="InterPro" id="IPR047817">
    <property type="entry name" value="ABC2_TM_bact-type"/>
</dbReference>
<dbReference type="InterPro" id="IPR013525">
    <property type="entry name" value="ABC2_TM"/>
</dbReference>
<sequence length="244" mass="26553">MTFGWRALLKIKHGPMQLFDVTVFPLMLTLMFTYLLGGAIAGSTTVYLQDLLPGILVMAILMITQYTGAALNSDRTKGVFDRFKTLAIWRPGSVIGAMLGDLVRYSIAGILVVLLGVALGFRPAGGVIGVALGLMVVLLFSFAISWMWTAAAFVMPTPHSTMAAGAIIIFPLTFLSNIFADPKTMPGWLQAFIDVNPVTYVVSATRNLMFDRPLGNDLLWVLVSSAVIVAIFGPLTMWLYKNKQ</sequence>
<name>A0ABS9N6R9_9ACTN</name>
<dbReference type="Pfam" id="PF01061">
    <property type="entry name" value="ABC2_membrane"/>
    <property type="match status" value="1"/>
</dbReference>
<evidence type="ECO:0000256" key="4">
    <source>
        <dbReference type="ARBA" id="ARBA00023136"/>
    </source>
</evidence>
<keyword evidence="9" id="KW-1185">Reference proteome</keyword>
<comment type="subcellular location">
    <subcellularLocation>
        <location evidence="6">Cell membrane</location>
        <topology evidence="6">Multi-pass membrane protein</topology>
    </subcellularLocation>
    <subcellularLocation>
        <location evidence="1">Membrane</location>
        <topology evidence="1">Multi-pass membrane protein</topology>
    </subcellularLocation>
</comment>
<feature type="transmembrane region" description="Helical" evidence="6">
    <location>
        <begin position="54"/>
        <end position="73"/>
    </location>
</feature>
<keyword evidence="6" id="KW-1003">Cell membrane</keyword>
<keyword evidence="2 6" id="KW-0812">Transmembrane</keyword>
<keyword evidence="4 6" id="KW-0472">Membrane</keyword>
<evidence type="ECO:0000256" key="3">
    <source>
        <dbReference type="ARBA" id="ARBA00022989"/>
    </source>
</evidence>
<dbReference type="PANTHER" id="PTHR43229:SF2">
    <property type="entry name" value="NODULATION PROTEIN J"/>
    <property type="match status" value="1"/>
</dbReference>
<dbReference type="PANTHER" id="PTHR43229">
    <property type="entry name" value="NODULATION PROTEIN J"/>
    <property type="match status" value="1"/>
</dbReference>
<feature type="transmembrane region" description="Helical" evidence="6">
    <location>
        <begin position="21"/>
        <end position="42"/>
    </location>
</feature>
<feature type="transmembrane region" description="Helical" evidence="6">
    <location>
        <begin position="94"/>
        <end position="121"/>
    </location>
</feature>
<dbReference type="InterPro" id="IPR000412">
    <property type="entry name" value="ABC_2_transport"/>
</dbReference>
<protein>
    <recommendedName>
        <fullName evidence="6">Transport permease protein</fullName>
    </recommendedName>
</protein>
<keyword evidence="6" id="KW-0813">Transport</keyword>
<dbReference type="Proteomes" id="UP001201629">
    <property type="component" value="Unassembled WGS sequence"/>
</dbReference>
<feature type="domain" description="ABC transmembrane type-2" evidence="7">
    <location>
        <begin position="16"/>
        <end position="243"/>
    </location>
</feature>
<organism evidence="8 9">
    <name type="scientific">Micromonospora trifolii</name>
    <dbReference type="NCBI Taxonomy" id="2911208"/>
    <lineage>
        <taxon>Bacteria</taxon>
        <taxon>Bacillati</taxon>
        <taxon>Actinomycetota</taxon>
        <taxon>Actinomycetes</taxon>
        <taxon>Micromonosporales</taxon>
        <taxon>Micromonosporaceae</taxon>
        <taxon>Micromonospora</taxon>
    </lineage>
</organism>
<evidence type="ECO:0000259" key="7">
    <source>
        <dbReference type="PROSITE" id="PS51012"/>
    </source>
</evidence>
<reference evidence="8 9" key="1">
    <citation type="submission" date="2022-01" db="EMBL/GenBank/DDBJ databases">
        <authorList>
            <person name="Riesco R."/>
            <person name="Trujillo M.E."/>
        </authorList>
    </citation>
    <scope>NUCLEOTIDE SEQUENCE [LARGE SCALE GENOMIC DNA]</scope>
    <source>
        <strain evidence="8 9">NIE79</strain>
    </source>
</reference>
<evidence type="ECO:0000256" key="6">
    <source>
        <dbReference type="RuleBase" id="RU361157"/>
    </source>
</evidence>
<keyword evidence="3 6" id="KW-1133">Transmembrane helix</keyword>
<dbReference type="PIRSF" id="PIRSF006648">
    <property type="entry name" value="DrrB"/>
    <property type="match status" value="1"/>
</dbReference>
<dbReference type="InterPro" id="IPR051784">
    <property type="entry name" value="Nod_factor_ABC_transporter"/>
</dbReference>
<feature type="transmembrane region" description="Helical" evidence="6">
    <location>
        <begin position="127"/>
        <end position="149"/>
    </location>
</feature>
<gene>
    <name evidence="8" type="ORF">NIE79_003873</name>
</gene>
<feature type="transmembrane region" description="Helical" evidence="6">
    <location>
        <begin position="161"/>
        <end position="180"/>
    </location>
</feature>
<accession>A0ABS9N6R9</accession>
<evidence type="ECO:0000256" key="2">
    <source>
        <dbReference type="ARBA" id="ARBA00022692"/>
    </source>
</evidence>
<keyword evidence="5" id="KW-0046">Antibiotic resistance</keyword>
<comment type="similarity">
    <text evidence="6">Belongs to the ABC-2 integral membrane protein family.</text>
</comment>
<evidence type="ECO:0000256" key="5">
    <source>
        <dbReference type="ARBA" id="ARBA00023251"/>
    </source>
</evidence>
<dbReference type="EMBL" id="JAKKFD010000037">
    <property type="protein sequence ID" value="MCG5445423.1"/>
    <property type="molecule type" value="Genomic_DNA"/>
</dbReference>
<comment type="caution">
    <text evidence="8">The sequence shown here is derived from an EMBL/GenBank/DDBJ whole genome shotgun (WGS) entry which is preliminary data.</text>
</comment>
<dbReference type="PROSITE" id="PS51012">
    <property type="entry name" value="ABC_TM2"/>
    <property type="match status" value="1"/>
</dbReference>
<proteinExistence type="inferred from homology"/>